<dbReference type="AlphaFoldDB" id="A0A6P2GEU1"/>
<organism evidence="1 2">
    <name type="scientific">Burkholderia anthina</name>
    <dbReference type="NCBI Taxonomy" id="179879"/>
    <lineage>
        <taxon>Bacteria</taxon>
        <taxon>Pseudomonadati</taxon>
        <taxon>Pseudomonadota</taxon>
        <taxon>Betaproteobacteria</taxon>
        <taxon>Burkholderiales</taxon>
        <taxon>Burkholderiaceae</taxon>
        <taxon>Burkholderia</taxon>
        <taxon>Burkholderia cepacia complex</taxon>
    </lineage>
</organism>
<dbReference type="EMBL" id="CABVLY010000022">
    <property type="protein sequence ID" value="VVU52253.1"/>
    <property type="molecule type" value="Genomic_DNA"/>
</dbReference>
<evidence type="ECO:0000313" key="1">
    <source>
        <dbReference type="EMBL" id="VVU52253.1"/>
    </source>
</evidence>
<gene>
    <name evidence="1" type="ORF">BAN20980_04988</name>
</gene>
<sequence>MTGTRTRCENGSYRKVLGRWSLDAEAIDRSQTNPPGLPRT</sequence>
<reference evidence="1 2" key="1">
    <citation type="submission" date="2019-09" db="EMBL/GenBank/DDBJ databases">
        <authorList>
            <person name="Depoorter E."/>
        </authorList>
    </citation>
    <scope>NUCLEOTIDE SEQUENCE [LARGE SCALE GENOMIC DNA]</scope>
    <source>
        <strain evidence="1">LMG 20980</strain>
    </source>
</reference>
<proteinExistence type="predicted"/>
<protein>
    <submittedName>
        <fullName evidence="1">ABC transporter substrate-binding protein</fullName>
    </submittedName>
</protein>
<accession>A0A6P2GEU1</accession>
<evidence type="ECO:0000313" key="2">
    <source>
        <dbReference type="Proteomes" id="UP000494201"/>
    </source>
</evidence>
<name>A0A6P2GEU1_9BURK</name>
<dbReference type="Proteomes" id="UP000494201">
    <property type="component" value="Unassembled WGS sequence"/>
</dbReference>